<feature type="repeat" description="TPR" evidence="3">
    <location>
        <begin position="140"/>
        <end position="173"/>
    </location>
</feature>
<evidence type="ECO:0000259" key="5">
    <source>
        <dbReference type="PROSITE" id="PS50076"/>
    </source>
</evidence>
<dbReference type="PANTHER" id="PTHR45188:SF2">
    <property type="entry name" value="DNAJ HOMOLOG SUBFAMILY C MEMBER 7"/>
    <property type="match status" value="1"/>
</dbReference>
<organism evidence="6 7">
    <name type="scientific">Sphagnum jensenii</name>
    <dbReference type="NCBI Taxonomy" id="128206"/>
    <lineage>
        <taxon>Eukaryota</taxon>
        <taxon>Viridiplantae</taxon>
        <taxon>Streptophyta</taxon>
        <taxon>Embryophyta</taxon>
        <taxon>Bryophyta</taxon>
        <taxon>Sphagnophytina</taxon>
        <taxon>Sphagnopsida</taxon>
        <taxon>Sphagnales</taxon>
        <taxon>Sphagnaceae</taxon>
        <taxon>Sphagnum</taxon>
    </lineage>
</organism>
<dbReference type="CDD" id="cd06257">
    <property type="entry name" value="DnaJ"/>
    <property type="match status" value="1"/>
</dbReference>
<dbReference type="PROSITE" id="PS50076">
    <property type="entry name" value="DNAJ_2"/>
    <property type="match status" value="1"/>
</dbReference>
<proteinExistence type="predicted"/>
<evidence type="ECO:0000256" key="2">
    <source>
        <dbReference type="ARBA" id="ARBA00022803"/>
    </source>
</evidence>
<evidence type="ECO:0000256" key="1">
    <source>
        <dbReference type="ARBA" id="ARBA00022737"/>
    </source>
</evidence>
<feature type="repeat" description="TPR" evidence="3">
    <location>
        <begin position="72"/>
        <end position="105"/>
    </location>
</feature>
<name>A0ABP1BA13_9BRYO</name>
<gene>
    <name evidence="6" type="ORF">CSSPJE1EN2_LOCUS14632</name>
</gene>
<feature type="domain" description="J" evidence="5">
    <location>
        <begin position="426"/>
        <end position="492"/>
    </location>
</feature>
<dbReference type="InterPro" id="IPR011990">
    <property type="entry name" value="TPR-like_helical_dom_sf"/>
</dbReference>
<feature type="repeat" description="TPR" evidence="3">
    <location>
        <begin position="106"/>
        <end position="139"/>
    </location>
</feature>
<reference evidence="6 7" key="1">
    <citation type="submission" date="2024-03" db="EMBL/GenBank/DDBJ databases">
        <authorList>
            <consortium name="ELIXIR-Norway"/>
            <consortium name="Elixir Norway"/>
        </authorList>
    </citation>
    <scope>NUCLEOTIDE SEQUENCE [LARGE SCALE GENOMIC DNA]</scope>
</reference>
<dbReference type="Pfam" id="PF13432">
    <property type="entry name" value="TPR_16"/>
    <property type="match status" value="2"/>
</dbReference>
<keyword evidence="4" id="KW-0472">Membrane</keyword>
<dbReference type="InterPro" id="IPR001623">
    <property type="entry name" value="DnaJ_domain"/>
</dbReference>
<dbReference type="InterPro" id="IPR036869">
    <property type="entry name" value="J_dom_sf"/>
</dbReference>
<keyword evidence="2 3" id="KW-0802">TPR repeat</keyword>
<dbReference type="SUPFAM" id="SSF46565">
    <property type="entry name" value="Chaperone J-domain"/>
    <property type="match status" value="1"/>
</dbReference>
<keyword evidence="4" id="KW-0812">Transmembrane</keyword>
<dbReference type="EMBL" id="OZ023703">
    <property type="protein sequence ID" value="CAK9872035.1"/>
    <property type="molecule type" value="Genomic_DNA"/>
</dbReference>
<feature type="repeat" description="TPR" evidence="3">
    <location>
        <begin position="372"/>
        <end position="405"/>
    </location>
</feature>
<keyword evidence="4" id="KW-1133">Transmembrane helix</keyword>
<protein>
    <recommendedName>
        <fullName evidence="5">J domain-containing protein</fullName>
    </recommendedName>
</protein>
<dbReference type="PANTHER" id="PTHR45188">
    <property type="entry name" value="DNAJ PROTEIN P58IPK HOMOLOG"/>
    <property type="match status" value="1"/>
</dbReference>
<dbReference type="Pfam" id="PF13181">
    <property type="entry name" value="TPR_8"/>
    <property type="match status" value="1"/>
</dbReference>
<evidence type="ECO:0000256" key="3">
    <source>
        <dbReference type="PROSITE-ProRule" id="PRU00339"/>
    </source>
</evidence>
<dbReference type="PROSITE" id="PS50005">
    <property type="entry name" value="TPR"/>
    <property type="match status" value="5"/>
</dbReference>
<dbReference type="SUPFAM" id="SSF48452">
    <property type="entry name" value="TPR-like"/>
    <property type="match status" value="1"/>
</dbReference>
<feature type="repeat" description="TPR" evidence="3">
    <location>
        <begin position="254"/>
        <end position="287"/>
    </location>
</feature>
<evidence type="ECO:0000313" key="7">
    <source>
        <dbReference type="Proteomes" id="UP001497522"/>
    </source>
</evidence>
<dbReference type="SMART" id="SM00028">
    <property type="entry name" value="TPR"/>
    <property type="match status" value="8"/>
</dbReference>
<dbReference type="Pfam" id="PF00226">
    <property type="entry name" value="DnaJ"/>
    <property type="match status" value="1"/>
</dbReference>
<sequence>MRGSGRRRRGSVAAGDDESCNNNVWNSSSWFCSQACNPKQECMMMTWIGRRVVAIALLLLALQTIHVLASDAASYLQAGDASLSRSEFTLALRQYSSFIELDPTAALGYSKRAAVYLQQRKYHEALADLDRAVSADPSFLQGYLHRGRLLRQMCRFEEGERDFRKILELKPGHSSAGKELAQTAEARDTLAEAELFIDTQEFTKAGEALDRVVSYSPECSQARLLKAKLMLKNKDYSGAITEVGRVLKVDESDLDALLLRGKAYFYLADHDVALRHYQTGLRLDPEHAELKKEYFKLKALLRKTKSADEAFEKSKFRTAVEEYTSALEIAPDHTSHNIRLHLGLCKALVKLGCGRDAVTRCSLVLELDSESLEALVQRGEARLLVEDWEGAVADFKAAVQKSPQDRDIRVGLQKAEHGLKLSKRKDWYKVLGLSNMASAADIKRAYKKLALQWHPDKNVENKEEAENKFREVAEAYEVLGDEDKKAKYDRGEDLDEPQMGGGGFNPFGGGGGGGGFTFQFEGGFPGGGAFHF</sequence>
<dbReference type="InterPro" id="IPR019734">
    <property type="entry name" value="TPR_rpt"/>
</dbReference>
<dbReference type="PRINTS" id="PR00625">
    <property type="entry name" value="JDOMAIN"/>
</dbReference>
<evidence type="ECO:0000256" key="4">
    <source>
        <dbReference type="SAM" id="Phobius"/>
    </source>
</evidence>
<dbReference type="InterPro" id="IPR018253">
    <property type="entry name" value="DnaJ_domain_CS"/>
</dbReference>
<dbReference type="Proteomes" id="UP001497522">
    <property type="component" value="Chromosome 2"/>
</dbReference>
<keyword evidence="1" id="KW-0677">Repeat</keyword>
<dbReference type="SMART" id="SM00271">
    <property type="entry name" value="DnaJ"/>
    <property type="match status" value="1"/>
</dbReference>
<keyword evidence="7" id="KW-1185">Reference proteome</keyword>
<dbReference type="Gene3D" id="1.25.40.10">
    <property type="entry name" value="Tetratricopeptide repeat domain"/>
    <property type="match status" value="1"/>
</dbReference>
<dbReference type="Gene3D" id="1.10.287.110">
    <property type="entry name" value="DnaJ domain"/>
    <property type="match status" value="1"/>
</dbReference>
<accession>A0ABP1BA13</accession>
<dbReference type="PROSITE" id="PS00636">
    <property type="entry name" value="DNAJ_1"/>
    <property type="match status" value="1"/>
</dbReference>
<feature type="transmembrane region" description="Helical" evidence="4">
    <location>
        <begin position="52"/>
        <end position="69"/>
    </location>
</feature>
<evidence type="ECO:0000313" key="6">
    <source>
        <dbReference type="EMBL" id="CAK9872035.1"/>
    </source>
</evidence>